<dbReference type="Pfam" id="PF22335">
    <property type="entry name" value="Cas10-Cmr2_palm2"/>
    <property type="match status" value="1"/>
</dbReference>
<evidence type="ECO:0000259" key="3">
    <source>
        <dbReference type="PROSITE" id="PS50887"/>
    </source>
</evidence>
<sequence length="565" mass="64563">MLSAFVGKVYEAITREGGTIIFPSKISKSMPNRLLAFFSFSKTDQELKDLGKKIAKSVADELEVLRLKAETKIGTTEYAKIKTAFEAQLKDYFSTFWVFVPVENNNYAAAYDNADRLLGAVKNARTFTQYPEQGRKCSLSGEQNALVFNGAPLPSFATNVAQIKSDMIDDKEGLSAISFIKRFYPFDSKKKSFDSTTDIALLKSIQEAPKAFQDFEDIFDILKAAEQEKCLKLEGKDWTQFNEQFFYDENLTSKNIPCKQQLEIAQKAHKKLRDALRKKGLKFTKYYAILLFDADSMGAWLSGEYLSDRENKLRDFHKHLSGLLSSFADYAKNYVDGLGADTTKKGRTVYAGGDDYLGFVNLHYLFEVMKHLREQFKAQVSDKISDGRFQITDNKEMTFSAGIAIAHYKTPLTEVLNWARRMEKEAKDTDTKDSFGIAVLKKSGEIHKAVLPFRAMKDGKDIWYSELMREVREGLETHFSSNYITVLQSEMELLAENEDTRIIQIMNFEIERLVLRAKNKATKEEAKEMAKKVMQVYEPNKRNIKNFNASLSICDFINRKLQGND</sequence>
<gene>
    <name evidence="4" type="ORF">JCM31826_14870</name>
</gene>
<dbReference type="InterPro" id="IPR043128">
    <property type="entry name" value="Rev_trsase/Diguanyl_cyclase"/>
</dbReference>
<accession>A0A401XLU8</accession>
<dbReference type="GO" id="GO:0051607">
    <property type="term" value="P:defense response to virus"/>
    <property type="evidence" value="ECO:0007669"/>
    <property type="project" value="UniProtKB-KW"/>
</dbReference>
<dbReference type="Proteomes" id="UP000286715">
    <property type="component" value="Unassembled WGS sequence"/>
</dbReference>
<dbReference type="AlphaFoldDB" id="A0A401XLU8"/>
<dbReference type="InterPro" id="IPR000160">
    <property type="entry name" value="GGDEF_dom"/>
</dbReference>
<organism evidence="4 5">
    <name type="scientific">Thermaurantimonas aggregans</name>
    <dbReference type="NCBI Taxonomy" id="2173829"/>
    <lineage>
        <taxon>Bacteria</taxon>
        <taxon>Pseudomonadati</taxon>
        <taxon>Bacteroidota</taxon>
        <taxon>Flavobacteriia</taxon>
        <taxon>Flavobacteriales</taxon>
        <taxon>Schleiferiaceae</taxon>
        <taxon>Thermaurantimonas</taxon>
    </lineage>
</organism>
<dbReference type="EMBL" id="BHZE01000014">
    <property type="protein sequence ID" value="GCD78005.1"/>
    <property type="molecule type" value="Genomic_DNA"/>
</dbReference>
<dbReference type="Gene3D" id="3.30.70.2220">
    <property type="entry name" value="CRISPR-Cas system, Cmr2 subunit, D1 domain, cysteine cluster"/>
    <property type="match status" value="1"/>
</dbReference>
<evidence type="ECO:0000313" key="4">
    <source>
        <dbReference type="EMBL" id="GCD78005.1"/>
    </source>
</evidence>
<dbReference type="NCBIfam" id="TIGR02577">
    <property type="entry name" value="cas_TM1794_Cmr2"/>
    <property type="match status" value="1"/>
</dbReference>
<evidence type="ECO:0000256" key="1">
    <source>
        <dbReference type="ARBA" id="ARBA00022741"/>
    </source>
</evidence>
<evidence type="ECO:0000256" key="2">
    <source>
        <dbReference type="ARBA" id="ARBA00023118"/>
    </source>
</evidence>
<keyword evidence="1" id="KW-0547">Nucleotide-binding</keyword>
<dbReference type="InterPro" id="IPR054767">
    <property type="entry name" value="Cas10-Cmr2_palm2"/>
</dbReference>
<reference evidence="4 5" key="1">
    <citation type="submission" date="2018-11" db="EMBL/GenBank/DDBJ databases">
        <title>Schleiferia aggregans sp. nov., a moderately thermophilic heterotrophic bacterium isolated from microbial mats at a terrestrial hot spring.</title>
        <authorList>
            <person name="Iino T."/>
            <person name="Ohkuma M."/>
            <person name="Haruta S."/>
        </authorList>
    </citation>
    <scope>NUCLEOTIDE SEQUENCE [LARGE SCALE GENOMIC DNA]</scope>
    <source>
        <strain evidence="4 5">LA</strain>
    </source>
</reference>
<protein>
    <recommendedName>
        <fullName evidence="3">GGDEF domain-containing protein</fullName>
    </recommendedName>
</protein>
<feature type="domain" description="GGDEF" evidence="3">
    <location>
        <begin position="285"/>
        <end position="440"/>
    </location>
</feature>
<keyword evidence="2" id="KW-0051">Antiviral defense</keyword>
<dbReference type="GO" id="GO:0000166">
    <property type="term" value="F:nucleotide binding"/>
    <property type="evidence" value="ECO:0007669"/>
    <property type="project" value="UniProtKB-KW"/>
</dbReference>
<name>A0A401XLU8_9FLAO</name>
<dbReference type="Gene3D" id="3.30.70.270">
    <property type="match status" value="1"/>
</dbReference>
<dbReference type="InterPro" id="IPR013407">
    <property type="entry name" value="CRISPR-assoc_prot_Cmr2"/>
</dbReference>
<proteinExistence type="predicted"/>
<comment type="caution">
    <text evidence="4">The sequence shown here is derived from an EMBL/GenBank/DDBJ whole genome shotgun (WGS) entry which is preliminary data.</text>
</comment>
<evidence type="ECO:0000313" key="5">
    <source>
        <dbReference type="Proteomes" id="UP000286715"/>
    </source>
</evidence>
<dbReference type="PROSITE" id="PS50887">
    <property type="entry name" value="GGDEF"/>
    <property type="match status" value="1"/>
</dbReference>
<dbReference type="InterPro" id="IPR038242">
    <property type="entry name" value="Cmr2_N"/>
</dbReference>
<keyword evidence="5" id="KW-1185">Reference proteome</keyword>